<proteinExistence type="predicted"/>
<feature type="domain" description="BioF2-like acetyltransferase" evidence="1">
    <location>
        <begin position="183"/>
        <end position="326"/>
    </location>
</feature>
<dbReference type="SUPFAM" id="SSF55729">
    <property type="entry name" value="Acyl-CoA N-acyltransferases (Nat)"/>
    <property type="match status" value="1"/>
</dbReference>
<accession>A0ABW2IIT7</accession>
<reference evidence="3" key="1">
    <citation type="journal article" date="2019" name="Int. J. Syst. Evol. Microbiol.">
        <title>The Global Catalogue of Microorganisms (GCM) 10K type strain sequencing project: providing services to taxonomists for standard genome sequencing and annotation.</title>
        <authorList>
            <consortium name="The Broad Institute Genomics Platform"/>
            <consortium name="The Broad Institute Genome Sequencing Center for Infectious Disease"/>
            <person name="Wu L."/>
            <person name="Ma J."/>
        </authorList>
    </citation>
    <scope>NUCLEOTIDE SEQUENCE [LARGE SCALE GENOMIC DNA]</scope>
    <source>
        <strain evidence="3">CCUG 51308</strain>
    </source>
</reference>
<dbReference type="Pfam" id="PF13480">
    <property type="entry name" value="Acetyltransf_6"/>
    <property type="match status" value="1"/>
</dbReference>
<dbReference type="EMBL" id="JBHTBR010000002">
    <property type="protein sequence ID" value="MFC7290964.1"/>
    <property type="molecule type" value="Genomic_DNA"/>
</dbReference>
<comment type="caution">
    <text evidence="2">The sequence shown here is derived from an EMBL/GenBank/DDBJ whole genome shotgun (WGS) entry which is preliminary data.</text>
</comment>
<dbReference type="RefSeq" id="WP_382166168.1">
    <property type="nucleotide sequence ID" value="NZ_JBHTBR010000002.1"/>
</dbReference>
<dbReference type="Gene3D" id="3.40.630.30">
    <property type="match status" value="1"/>
</dbReference>
<protein>
    <submittedName>
        <fullName evidence="2">GNAT family N-acetyltransferase</fullName>
    </submittedName>
</protein>
<evidence type="ECO:0000313" key="3">
    <source>
        <dbReference type="Proteomes" id="UP001596492"/>
    </source>
</evidence>
<name>A0ABW2IIT7_9PROT</name>
<sequence length="403" mass="44458">MNIKIISPADLSIEDMQAWRSICASSERYQSPYFSPEFFQIVGAARDDVRLVLAHNEAGEAIGFFPVQVSGVGLPLARPVGAPFADYNGPVLRSGYEHIAADMLAQAGGAVYTFSGIPVLGVDCLSEVEGEEDTYNLVDIQLCDPVLLKTGLNVRGQMPAFIADLSPGFETYLESRRSTFPRHFKNCRRLWRKTEKEAGPLQLTFHEPSIEALETLIGWKQEQYERTGLHNVLSAKWARDMLRGCFEMQTPEFAGVMTTLRCDGKLMAAEFGLRSGSLLHGWISGYNTEYHSYSPGMLLQKSLLEAAANAGILTADMGVGAEHYKKYYASRMVPVCNGVIPATGVKGAMRGIGGEVWHQLERAPLGPVSGFAGKLRRRLDVILSVERSFEGRKQGLKRAFKRV</sequence>
<dbReference type="InterPro" id="IPR038740">
    <property type="entry name" value="BioF2-like_GNAT_dom"/>
</dbReference>
<gene>
    <name evidence="2" type="ORF">ACFQS8_05010</name>
</gene>
<keyword evidence="3" id="KW-1185">Reference proteome</keyword>
<dbReference type="InterPro" id="IPR016181">
    <property type="entry name" value="Acyl_CoA_acyltransferase"/>
</dbReference>
<dbReference type="Proteomes" id="UP001596492">
    <property type="component" value="Unassembled WGS sequence"/>
</dbReference>
<evidence type="ECO:0000313" key="2">
    <source>
        <dbReference type="EMBL" id="MFC7290964.1"/>
    </source>
</evidence>
<evidence type="ECO:0000259" key="1">
    <source>
        <dbReference type="Pfam" id="PF13480"/>
    </source>
</evidence>
<organism evidence="2 3">
    <name type="scientific">Hirschia litorea</name>
    <dbReference type="NCBI Taxonomy" id="1199156"/>
    <lineage>
        <taxon>Bacteria</taxon>
        <taxon>Pseudomonadati</taxon>
        <taxon>Pseudomonadota</taxon>
        <taxon>Alphaproteobacteria</taxon>
        <taxon>Hyphomonadales</taxon>
        <taxon>Hyphomonadaceae</taxon>
        <taxon>Hirschia</taxon>
    </lineage>
</organism>